<reference evidence="1" key="1">
    <citation type="submission" date="2021-02" db="EMBL/GenBank/DDBJ databases">
        <authorList>
            <person name="Dougan E. K."/>
            <person name="Rhodes N."/>
            <person name="Thang M."/>
            <person name="Chan C."/>
        </authorList>
    </citation>
    <scope>NUCLEOTIDE SEQUENCE</scope>
</reference>
<gene>
    <name evidence="1" type="ORF">PGLA1383_LOCUS37193</name>
</gene>
<evidence type="ECO:0000313" key="2">
    <source>
        <dbReference type="Proteomes" id="UP000654075"/>
    </source>
</evidence>
<comment type="caution">
    <text evidence="1">The sequence shown here is derived from an EMBL/GenBank/DDBJ whole genome shotgun (WGS) entry which is preliminary data.</text>
</comment>
<accession>A0A813FYM2</accession>
<proteinExistence type="predicted"/>
<organism evidence="1 2">
    <name type="scientific">Polarella glacialis</name>
    <name type="common">Dinoflagellate</name>
    <dbReference type="NCBI Taxonomy" id="89957"/>
    <lineage>
        <taxon>Eukaryota</taxon>
        <taxon>Sar</taxon>
        <taxon>Alveolata</taxon>
        <taxon>Dinophyceae</taxon>
        <taxon>Suessiales</taxon>
        <taxon>Suessiaceae</taxon>
        <taxon>Polarella</taxon>
    </lineage>
</organism>
<dbReference type="AlphaFoldDB" id="A0A813FYM2"/>
<name>A0A813FYM2_POLGL</name>
<protein>
    <submittedName>
        <fullName evidence="1">Uncharacterized protein</fullName>
    </submittedName>
</protein>
<dbReference type="EMBL" id="CAJNNV010027185">
    <property type="protein sequence ID" value="CAE8619608.1"/>
    <property type="molecule type" value="Genomic_DNA"/>
</dbReference>
<sequence length="113" mass="12475">MKLASKNRSDGSMRLRELVVFTVDLMSRCSSKGRKNVARHCCTSLGALGWFAKDDLLLVKKIADSLLHMMESLTCRSEVLHEGLIALVALCKDCMEICCISCKPDLLISLLDG</sequence>
<dbReference type="Proteomes" id="UP000654075">
    <property type="component" value="Unassembled WGS sequence"/>
</dbReference>
<keyword evidence="2" id="KW-1185">Reference proteome</keyword>
<evidence type="ECO:0000313" key="1">
    <source>
        <dbReference type="EMBL" id="CAE8619608.1"/>
    </source>
</evidence>